<sequence>MPIVPLHGHAPLRRRLLDAAARDALPASLLLQGPRGVGKQRLALWLGQALLCEGPHDDRPGGEPCGRCRHCRYAVELTHPDLHWYFPRERPKNPDQSPAEVQADYAAARAERLERHGLYAPASGMEALFVATVRALVQSAAVSPALARRKVFVVGDAERMVAQEGADAAANAFLKLLEEPPADTLIILTSSEPGALLPTIRSRVVTLRVPPLAAGDVAGLLEDAQVREVLAGDGVRESAATLAASLGGAPGSLFGGRERSAAAGEAQRLLAAVVQGGRPERMRAAFMQGASKARGAFSDVLDALTVALRDLARDASAPRSAADPTPRDEHRALAASRAVDAVERAKARAAGNVNPQLLTAELLREMAAEFR</sequence>
<comment type="caution">
    <text evidence="1">The sequence shown here is derived from an EMBL/GenBank/DDBJ whole genome shotgun (WGS) entry which is preliminary data.</text>
</comment>
<evidence type="ECO:0008006" key="3">
    <source>
        <dbReference type="Google" id="ProtNLM"/>
    </source>
</evidence>
<dbReference type="PANTHER" id="PTHR11669">
    <property type="entry name" value="REPLICATION FACTOR C / DNA POLYMERASE III GAMMA-TAU SUBUNIT"/>
    <property type="match status" value="1"/>
</dbReference>
<dbReference type="Gene3D" id="3.40.50.300">
    <property type="entry name" value="P-loop containing nucleotide triphosphate hydrolases"/>
    <property type="match status" value="1"/>
</dbReference>
<dbReference type="AlphaFoldDB" id="A0AA37V8S0"/>
<evidence type="ECO:0000313" key="2">
    <source>
        <dbReference type="Proteomes" id="UP001161325"/>
    </source>
</evidence>
<dbReference type="InterPro" id="IPR027417">
    <property type="entry name" value="P-loop_NTPase"/>
</dbReference>
<dbReference type="PANTHER" id="PTHR11669:SF8">
    <property type="entry name" value="DNA POLYMERASE III SUBUNIT DELTA"/>
    <property type="match status" value="1"/>
</dbReference>
<evidence type="ECO:0000313" key="1">
    <source>
        <dbReference type="EMBL" id="GLC28091.1"/>
    </source>
</evidence>
<name>A0AA37V8S0_9BACT</name>
<keyword evidence="2" id="KW-1185">Reference proteome</keyword>
<dbReference type="RefSeq" id="WP_284352515.1">
    <property type="nucleotide sequence ID" value="NZ_BRXS01000007.1"/>
</dbReference>
<proteinExistence type="predicted"/>
<protein>
    <recommendedName>
        <fullName evidence="3">DNA polymerase III subunit tau</fullName>
    </recommendedName>
</protein>
<dbReference type="GO" id="GO:0006261">
    <property type="term" value="P:DNA-templated DNA replication"/>
    <property type="evidence" value="ECO:0007669"/>
    <property type="project" value="TreeGrafter"/>
</dbReference>
<reference evidence="1" key="1">
    <citation type="submission" date="2022-08" db="EMBL/GenBank/DDBJ databases">
        <title>Draft genome sequencing of Roseisolibacter agri AW1220.</title>
        <authorList>
            <person name="Tobiishi Y."/>
            <person name="Tonouchi A."/>
        </authorList>
    </citation>
    <scope>NUCLEOTIDE SEQUENCE</scope>
    <source>
        <strain evidence="1">AW1220</strain>
    </source>
</reference>
<organism evidence="1 2">
    <name type="scientific">Roseisolibacter agri</name>
    <dbReference type="NCBI Taxonomy" id="2014610"/>
    <lineage>
        <taxon>Bacteria</taxon>
        <taxon>Pseudomonadati</taxon>
        <taxon>Gemmatimonadota</taxon>
        <taxon>Gemmatimonadia</taxon>
        <taxon>Gemmatimonadales</taxon>
        <taxon>Gemmatimonadaceae</taxon>
        <taxon>Roseisolibacter</taxon>
    </lineage>
</organism>
<gene>
    <name evidence="1" type="ORF">rosag_46040</name>
</gene>
<dbReference type="Proteomes" id="UP001161325">
    <property type="component" value="Unassembled WGS sequence"/>
</dbReference>
<accession>A0AA37V8S0</accession>
<dbReference type="Pfam" id="PF13177">
    <property type="entry name" value="DNA_pol3_delta2"/>
    <property type="match status" value="1"/>
</dbReference>
<dbReference type="InterPro" id="IPR050238">
    <property type="entry name" value="DNA_Rep/Repair_Clamp_Loader"/>
</dbReference>
<dbReference type="EMBL" id="BRXS01000007">
    <property type="protein sequence ID" value="GLC28091.1"/>
    <property type="molecule type" value="Genomic_DNA"/>
</dbReference>
<dbReference type="SUPFAM" id="SSF52540">
    <property type="entry name" value="P-loop containing nucleoside triphosphate hydrolases"/>
    <property type="match status" value="1"/>
</dbReference>